<keyword evidence="2" id="KW-1185">Reference proteome</keyword>
<dbReference type="EMBL" id="CP002514">
    <property type="protein sequence ID" value="AEP11445.1"/>
    <property type="molecule type" value="Genomic_DNA"/>
</dbReference>
<dbReference type="HOGENOM" id="CLU_3287010_0_0_0"/>
<evidence type="ECO:0000313" key="2">
    <source>
        <dbReference type="Proteomes" id="UP000006791"/>
    </source>
</evidence>
<proteinExistence type="predicted"/>
<protein>
    <submittedName>
        <fullName evidence="1">Uncharacterized protein</fullName>
    </submittedName>
</protein>
<organism evidence="1 2">
    <name type="scientific">Chloracidobacterium thermophilum (strain B)</name>
    <dbReference type="NCBI Taxonomy" id="981222"/>
    <lineage>
        <taxon>Bacteria</taxon>
        <taxon>Pseudomonadati</taxon>
        <taxon>Acidobacteriota</taxon>
        <taxon>Terriglobia</taxon>
        <taxon>Terriglobales</taxon>
        <taxon>Acidobacteriaceae</taxon>
        <taxon>Chloracidobacterium</taxon>
    </lineage>
</organism>
<dbReference type="KEGG" id="ctm:Cabther_A0688"/>
<name>G2LGU5_CHLTF</name>
<accession>G2LGU5</accession>
<dbReference type="AlphaFoldDB" id="G2LGU5"/>
<dbReference type="Proteomes" id="UP000006791">
    <property type="component" value="Chromosome 1"/>
</dbReference>
<gene>
    <name evidence="1" type="ordered locus">Cabther_A0688</name>
</gene>
<reference evidence="1 2" key="1">
    <citation type="journal article" date="2012" name="Environ. Microbiol.">
        <title>Complete genome of Candidatus Chloracidobacterium thermophilum, a chlorophyll-based photoheterotroph belonging to the phylum Acidobacteria.</title>
        <authorList>
            <person name="Garcia Costas A.M."/>
            <person name="Liu Z."/>
            <person name="Tomsho L.P."/>
            <person name="Schuster S.C."/>
            <person name="Ward D.M."/>
            <person name="Bryant D.A."/>
        </authorList>
    </citation>
    <scope>NUCLEOTIDE SEQUENCE [LARGE SCALE GENOMIC DNA]</scope>
    <source>
        <strain evidence="1 2">B</strain>
    </source>
</reference>
<sequence length="40" mass="4687">MLASNDFVTLSMNPIAFAIDKITLTDLDIFKVRWSRDWNK</sequence>
<evidence type="ECO:0000313" key="1">
    <source>
        <dbReference type="EMBL" id="AEP11445.1"/>
    </source>
</evidence>